<dbReference type="InterPro" id="IPR000504">
    <property type="entry name" value="RRM_dom"/>
</dbReference>
<dbReference type="Pfam" id="PF00076">
    <property type="entry name" value="RRM_1"/>
    <property type="match status" value="1"/>
</dbReference>
<dbReference type="Gene3D" id="3.30.70.330">
    <property type="match status" value="2"/>
</dbReference>
<evidence type="ECO:0000256" key="2">
    <source>
        <dbReference type="ARBA" id="ARBA00022884"/>
    </source>
</evidence>
<dbReference type="GO" id="GO:1990904">
    <property type="term" value="C:ribonucleoprotein complex"/>
    <property type="evidence" value="ECO:0007669"/>
    <property type="project" value="UniProtKB-KW"/>
</dbReference>
<evidence type="ECO:0000313" key="8">
    <source>
        <dbReference type="Proteomes" id="UP000002630"/>
    </source>
</evidence>
<dbReference type="GO" id="GO:0003723">
    <property type="term" value="F:RNA binding"/>
    <property type="evidence" value="ECO:0007669"/>
    <property type="project" value="UniProtKB-UniRule"/>
</dbReference>
<keyword evidence="2 4" id="KW-0694">RNA-binding</keyword>
<dbReference type="PROSITE" id="PS50102">
    <property type="entry name" value="RRM"/>
    <property type="match status" value="2"/>
</dbReference>
<gene>
    <name evidence="7" type="ORF">Esi_0108_0016</name>
</gene>
<keyword evidence="3" id="KW-0508">mRNA splicing</keyword>
<dbReference type="SUPFAM" id="SSF54928">
    <property type="entry name" value="RNA-binding domain, RBD"/>
    <property type="match status" value="1"/>
</dbReference>
<dbReference type="SMART" id="SM00360">
    <property type="entry name" value="RRM"/>
    <property type="match status" value="2"/>
</dbReference>
<dbReference type="PANTHER" id="PTHR23139">
    <property type="entry name" value="RNA-BINDING PROTEIN"/>
    <property type="match status" value="1"/>
</dbReference>
<keyword evidence="7" id="KW-0687">Ribonucleoprotein</keyword>
<feature type="compositionally biased region" description="Polar residues" evidence="5">
    <location>
        <begin position="14"/>
        <end position="28"/>
    </location>
</feature>
<proteinExistence type="predicted"/>
<dbReference type="eggNOG" id="KOG0120">
    <property type="taxonomic scope" value="Eukaryota"/>
</dbReference>
<dbReference type="SMART" id="SM00361">
    <property type="entry name" value="RRM_1"/>
    <property type="match status" value="1"/>
</dbReference>
<dbReference type="STRING" id="2880.D7FHF9"/>
<feature type="domain" description="RRM" evidence="6">
    <location>
        <begin position="187"/>
        <end position="273"/>
    </location>
</feature>
<evidence type="ECO:0000256" key="4">
    <source>
        <dbReference type="PROSITE-ProRule" id="PRU00176"/>
    </source>
</evidence>
<dbReference type="InterPro" id="IPR035979">
    <property type="entry name" value="RBD_domain_sf"/>
</dbReference>
<evidence type="ECO:0000313" key="7">
    <source>
        <dbReference type="EMBL" id="CBJ28521.1"/>
    </source>
</evidence>
<dbReference type="InParanoid" id="D7FHF9"/>
<organism evidence="7 8">
    <name type="scientific">Ectocarpus siliculosus</name>
    <name type="common">Brown alga</name>
    <name type="synonym">Conferva siliculosa</name>
    <dbReference type="NCBI Taxonomy" id="2880"/>
    <lineage>
        <taxon>Eukaryota</taxon>
        <taxon>Sar</taxon>
        <taxon>Stramenopiles</taxon>
        <taxon>Ochrophyta</taxon>
        <taxon>PX clade</taxon>
        <taxon>Phaeophyceae</taxon>
        <taxon>Ectocarpales</taxon>
        <taxon>Ectocarpaceae</taxon>
        <taxon>Ectocarpus</taxon>
    </lineage>
</organism>
<dbReference type="AlphaFoldDB" id="D7FHF9"/>
<evidence type="ECO:0000256" key="3">
    <source>
        <dbReference type="ARBA" id="ARBA00023187"/>
    </source>
</evidence>
<keyword evidence="8" id="KW-1185">Reference proteome</keyword>
<feature type="region of interest" description="Disordered" evidence="5">
    <location>
        <begin position="1"/>
        <end position="28"/>
    </location>
</feature>
<protein>
    <submittedName>
        <fullName evidence="7">U2 small nuclear ribonucleoprotein auxiliary factor large subunit</fullName>
    </submittedName>
</protein>
<accession>D7FHF9</accession>
<dbReference type="FunFam" id="3.30.70.330:FF:000097">
    <property type="entry name" value="U2 snRNP auxiliary factor large subunit"/>
    <property type="match status" value="1"/>
</dbReference>
<dbReference type="EMBL" id="FN649760">
    <property type="protein sequence ID" value="CBJ28521.1"/>
    <property type="molecule type" value="Genomic_DNA"/>
</dbReference>
<name>D7FHF9_ECTSI</name>
<dbReference type="GO" id="GO:0008380">
    <property type="term" value="P:RNA splicing"/>
    <property type="evidence" value="ECO:0007669"/>
    <property type="project" value="UniProtKB-KW"/>
</dbReference>
<evidence type="ECO:0000256" key="5">
    <source>
        <dbReference type="SAM" id="MobiDB-lite"/>
    </source>
</evidence>
<dbReference type="Proteomes" id="UP000002630">
    <property type="component" value="Unassembled WGS sequence"/>
</dbReference>
<keyword evidence="1" id="KW-0507">mRNA processing</keyword>
<reference evidence="7 8" key="1">
    <citation type="journal article" date="2010" name="Nature">
        <title>The Ectocarpus genome and the independent evolution of multicellularity in brown algae.</title>
        <authorList>
            <person name="Cock J.M."/>
            <person name="Sterck L."/>
            <person name="Rouze P."/>
            <person name="Scornet D."/>
            <person name="Allen A.E."/>
            <person name="Amoutzias G."/>
            <person name="Anthouard V."/>
            <person name="Artiguenave F."/>
            <person name="Aury J.M."/>
            <person name="Badger J.H."/>
            <person name="Beszteri B."/>
            <person name="Billiau K."/>
            <person name="Bonnet E."/>
            <person name="Bothwell J.H."/>
            <person name="Bowler C."/>
            <person name="Boyen C."/>
            <person name="Brownlee C."/>
            <person name="Carrano C.J."/>
            <person name="Charrier B."/>
            <person name="Cho G.Y."/>
            <person name="Coelho S.M."/>
            <person name="Collen J."/>
            <person name="Corre E."/>
            <person name="Da Silva C."/>
            <person name="Delage L."/>
            <person name="Delaroque N."/>
            <person name="Dittami S.M."/>
            <person name="Doulbeau S."/>
            <person name="Elias M."/>
            <person name="Farnham G."/>
            <person name="Gachon C.M."/>
            <person name="Gschloessl B."/>
            <person name="Heesch S."/>
            <person name="Jabbari K."/>
            <person name="Jubin C."/>
            <person name="Kawai H."/>
            <person name="Kimura K."/>
            <person name="Kloareg B."/>
            <person name="Kupper F.C."/>
            <person name="Lang D."/>
            <person name="Le Bail A."/>
            <person name="Leblanc C."/>
            <person name="Lerouge P."/>
            <person name="Lohr M."/>
            <person name="Lopez P.J."/>
            <person name="Martens C."/>
            <person name="Maumus F."/>
            <person name="Michel G."/>
            <person name="Miranda-Saavedra D."/>
            <person name="Morales J."/>
            <person name="Moreau H."/>
            <person name="Motomura T."/>
            <person name="Nagasato C."/>
            <person name="Napoli C.A."/>
            <person name="Nelson D.R."/>
            <person name="Nyvall-Collen P."/>
            <person name="Peters A.F."/>
            <person name="Pommier C."/>
            <person name="Potin P."/>
            <person name="Poulain J."/>
            <person name="Quesneville H."/>
            <person name="Read B."/>
            <person name="Rensing S.A."/>
            <person name="Ritter A."/>
            <person name="Rousvoal S."/>
            <person name="Samanta M."/>
            <person name="Samson G."/>
            <person name="Schroeder D.C."/>
            <person name="Segurens B."/>
            <person name="Strittmatter M."/>
            <person name="Tonon T."/>
            <person name="Tregear J.W."/>
            <person name="Valentin K."/>
            <person name="von Dassow P."/>
            <person name="Yamagishi T."/>
            <person name="Van de Peer Y."/>
            <person name="Wincker P."/>
        </authorList>
    </citation>
    <scope>NUCLEOTIDE SEQUENCE [LARGE SCALE GENOMIC DNA]</scope>
    <source>
        <strain evidence="8">Ec32 / CCAP1310/4</strain>
    </source>
</reference>
<dbReference type="OrthoDB" id="5411533at2759"/>
<feature type="domain" description="RRM" evidence="6">
    <location>
        <begin position="41"/>
        <end position="121"/>
    </location>
</feature>
<sequence length="301" mass="32429">MLKIGRPSKYQGPATPSSTWQRLTGQESADNVVDPSTKVYRELYIGNTSPDMTDMVLKDFLSSTMQKVGFSQKEGSPIIHARVSGNFAFVECRTVEETTALLNLNNIPFLGQELKINRPSKYPGPDTPHLNWPDVLARFTSGNPNAALPAPATTFGGIESAQAAAQAAVAALVVNMPRPTTTLRLNNMLTAGDLADESSFGDIEEETKEECEKFGSVKSVHIPRPSTTSEAEKPGVGYVFVAFDAVDSASKAAASLRARTFDGRKVEVTYWDEDKFNDRVFNETGNDEAVQAAAATNGSAA</sequence>
<dbReference type="InterPro" id="IPR012677">
    <property type="entry name" value="Nucleotide-bd_a/b_plait_sf"/>
</dbReference>
<evidence type="ECO:0000256" key="1">
    <source>
        <dbReference type="ARBA" id="ARBA00022664"/>
    </source>
</evidence>
<dbReference type="InterPro" id="IPR003954">
    <property type="entry name" value="RRM_euk-type"/>
</dbReference>
<dbReference type="GO" id="GO:0006397">
    <property type="term" value="P:mRNA processing"/>
    <property type="evidence" value="ECO:0007669"/>
    <property type="project" value="UniProtKB-KW"/>
</dbReference>
<dbReference type="CDD" id="cd12232">
    <property type="entry name" value="RRM3_U2AF65"/>
    <property type="match status" value="1"/>
</dbReference>
<evidence type="ECO:0000259" key="6">
    <source>
        <dbReference type="PROSITE" id="PS50102"/>
    </source>
</evidence>